<evidence type="ECO:0000259" key="7">
    <source>
        <dbReference type="Pfam" id="PF22528"/>
    </source>
</evidence>
<dbReference type="Pfam" id="PF06325">
    <property type="entry name" value="PrmA"/>
    <property type="match status" value="1"/>
</dbReference>
<dbReference type="InterPro" id="IPR029063">
    <property type="entry name" value="SAM-dependent_MTases_sf"/>
</dbReference>
<dbReference type="CDD" id="cd02440">
    <property type="entry name" value="AdoMet_MTases"/>
    <property type="match status" value="1"/>
</dbReference>
<dbReference type="GO" id="GO:0042054">
    <property type="term" value="F:histone methyltransferase activity"/>
    <property type="evidence" value="ECO:0007669"/>
    <property type="project" value="TreeGrafter"/>
</dbReference>
<dbReference type="EC" id="2.1.1.319" evidence="1"/>
<dbReference type="Pfam" id="PF22528">
    <property type="entry name" value="PRMT_C"/>
    <property type="match status" value="1"/>
</dbReference>
<dbReference type="Proteomes" id="UP000829291">
    <property type="component" value="Chromosome 1"/>
</dbReference>
<dbReference type="GO" id="GO:0035242">
    <property type="term" value="F:protein-arginine omega-N asymmetric methyltransferase activity"/>
    <property type="evidence" value="ECO:0007669"/>
    <property type="project" value="UniProtKB-EC"/>
</dbReference>
<reference evidence="9" key="1">
    <citation type="submission" date="2025-08" db="UniProtKB">
        <authorList>
            <consortium name="RefSeq"/>
        </authorList>
    </citation>
    <scope>IDENTIFICATION</scope>
    <source>
        <tissue evidence="9">Thorax and Abdomen</tissue>
    </source>
</reference>
<dbReference type="PROSITE" id="PS51678">
    <property type="entry name" value="SAM_MT_PRMT"/>
    <property type="match status" value="1"/>
</dbReference>
<dbReference type="GO" id="GO:0005634">
    <property type="term" value="C:nucleus"/>
    <property type="evidence" value="ECO:0007669"/>
    <property type="project" value="TreeGrafter"/>
</dbReference>
<dbReference type="GO" id="GO:0032259">
    <property type="term" value="P:methylation"/>
    <property type="evidence" value="ECO:0007669"/>
    <property type="project" value="UniProtKB-KW"/>
</dbReference>
<evidence type="ECO:0000256" key="5">
    <source>
        <dbReference type="ARBA" id="ARBA00049303"/>
    </source>
</evidence>
<dbReference type="CTD" id="34528"/>
<organism evidence="9">
    <name type="scientific">Neodiprion lecontei</name>
    <name type="common">Redheaded pine sawfly</name>
    <dbReference type="NCBI Taxonomy" id="441921"/>
    <lineage>
        <taxon>Eukaryota</taxon>
        <taxon>Metazoa</taxon>
        <taxon>Ecdysozoa</taxon>
        <taxon>Arthropoda</taxon>
        <taxon>Hexapoda</taxon>
        <taxon>Insecta</taxon>
        <taxon>Pterygota</taxon>
        <taxon>Neoptera</taxon>
        <taxon>Endopterygota</taxon>
        <taxon>Hymenoptera</taxon>
        <taxon>Tenthredinoidea</taxon>
        <taxon>Diprionidae</taxon>
        <taxon>Diprioninae</taxon>
        <taxon>Neodiprion</taxon>
    </lineage>
</organism>
<dbReference type="PANTHER" id="PTHR11006">
    <property type="entry name" value="PROTEIN ARGININE N-METHYLTRANSFERASE"/>
    <property type="match status" value="1"/>
</dbReference>
<dbReference type="FunCoup" id="A0A6J0BGY4">
    <property type="interactions" value="386"/>
</dbReference>
<keyword evidence="3 6" id="KW-0808">Transferase</keyword>
<dbReference type="FunFam" id="3.40.50.150:FF:000003">
    <property type="entry name" value="Blast:Protein arginine N-methyltransferase 1"/>
    <property type="match status" value="1"/>
</dbReference>
<dbReference type="PANTHER" id="PTHR11006:SF122">
    <property type="entry name" value="ARGININE METHYLTRANSFERASE 8"/>
    <property type="match status" value="1"/>
</dbReference>
<protein>
    <recommendedName>
        <fullName evidence="1">type I protein arginine methyltransferase</fullName>
        <ecNumber evidence="1">2.1.1.319</ecNumber>
    </recommendedName>
</protein>
<dbReference type="AlphaFoldDB" id="A0A6J0BGY4"/>
<comment type="catalytic activity">
    <reaction evidence="5">
        <text>L-arginyl-[protein] + S-adenosyl-L-methionine = N(omega)-methyl-L-arginyl-[protein] + S-adenosyl-L-homocysteine + H(+)</text>
        <dbReference type="Rhea" id="RHEA:48100"/>
        <dbReference type="Rhea" id="RHEA-COMP:10532"/>
        <dbReference type="Rhea" id="RHEA-COMP:11990"/>
        <dbReference type="ChEBI" id="CHEBI:15378"/>
        <dbReference type="ChEBI" id="CHEBI:29965"/>
        <dbReference type="ChEBI" id="CHEBI:57856"/>
        <dbReference type="ChEBI" id="CHEBI:59789"/>
        <dbReference type="ChEBI" id="CHEBI:65280"/>
    </reaction>
    <physiologicalReaction direction="left-to-right" evidence="5">
        <dbReference type="Rhea" id="RHEA:48101"/>
    </physiologicalReaction>
</comment>
<dbReference type="OrthoDB" id="7848332at2759"/>
<evidence type="ECO:0000256" key="4">
    <source>
        <dbReference type="ARBA" id="ARBA00022691"/>
    </source>
</evidence>
<dbReference type="Gene3D" id="3.40.50.150">
    <property type="entry name" value="Vaccinia Virus protein VP39"/>
    <property type="match status" value="1"/>
</dbReference>
<keyword evidence="8" id="KW-1185">Reference proteome</keyword>
<dbReference type="Gene3D" id="2.70.160.11">
    <property type="entry name" value="Hnrnp arginine n-methyltransferase1"/>
    <property type="match status" value="1"/>
</dbReference>
<evidence type="ECO:0000313" key="8">
    <source>
        <dbReference type="Proteomes" id="UP000829291"/>
    </source>
</evidence>
<dbReference type="SUPFAM" id="SSF53335">
    <property type="entry name" value="S-adenosyl-L-methionine-dependent methyltransferases"/>
    <property type="match status" value="1"/>
</dbReference>
<name>A0A6J0BGY4_NEOLC</name>
<accession>A0A6J0BGY4</accession>
<dbReference type="InterPro" id="IPR025799">
    <property type="entry name" value="Arg_MeTrfase"/>
</dbReference>
<gene>
    <name evidence="9" type="primary">LOC107220121</name>
</gene>
<feature type="domain" description="Protein arginine N-methyltransferase" evidence="7">
    <location>
        <begin position="153"/>
        <end position="306"/>
    </location>
</feature>
<sequence length="349" mass="39481">MDTGDSTDEYFKSYEDLEVHRLMLEDKPRTLAYKNAIFACSDKFQNKIVMDVGAGTGILSVFCAKAGAAKVYAIEASHMAQVAKEVVRENGFESIIEVIHSKVEDLKSDDIGKVDIIVSEWMGFHLMHEGMLDSVLVARDQFLKENGLMFPNEAKLYASPCELPTVYDFWNDVYGVSMEFVSREQRRLKSKKPNISSLEANNLLTDGKLLVWLDLSTATMPELLCLGGESTVVPCNRNGIYQGICVWFSVTFPDGSELSTSPEYESTHWKQSIVVLPHDIPVTKDEPVAFKLELRKDSLKPRIYNVEYTQLDPENVEHDIPCHCYMTKCLVIKAYLSEHPEEDIQGRET</sequence>
<evidence type="ECO:0000256" key="2">
    <source>
        <dbReference type="ARBA" id="ARBA00022603"/>
    </source>
</evidence>
<dbReference type="InParanoid" id="A0A6J0BGY4"/>
<dbReference type="GeneID" id="107220121"/>
<proteinExistence type="predicted"/>
<keyword evidence="4 6" id="KW-0949">S-adenosyl-L-methionine</keyword>
<dbReference type="KEGG" id="nlo:107220121"/>
<dbReference type="RefSeq" id="XP_015514059.1">
    <property type="nucleotide sequence ID" value="XM_015658573.2"/>
</dbReference>
<evidence type="ECO:0000256" key="1">
    <source>
        <dbReference type="ARBA" id="ARBA00011925"/>
    </source>
</evidence>
<dbReference type="GO" id="GO:0035241">
    <property type="term" value="F:protein-arginine omega-N monomethyltransferase activity"/>
    <property type="evidence" value="ECO:0007669"/>
    <property type="project" value="TreeGrafter"/>
</dbReference>
<dbReference type="InterPro" id="IPR055135">
    <property type="entry name" value="PRMT_dom"/>
</dbReference>
<keyword evidence="2 6" id="KW-0489">Methyltransferase</keyword>
<evidence type="ECO:0000313" key="9">
    <source>
        <dbReference type="RefSeq" id="XP_015514059.1"/>
    </source>
</evidence>
<evidence type="ECO:0000256" key="3">
    <source>
        <dbReference type="ARBA" id="ARBA00022679"/>
    </source>
</evidence>
<evidence type="ECO:0000256" key="6">
    <source>
        <dbReference type="PROSITE-ProRule" id="PRU01015"/>
    </source>
</evidence>